<dbReference type="AlphaFoldDB" id="K0TIY1"/>
<dbReference type="Gene3D" id="1.10.238.10">
    <property type="entry name" value="EF-hand"/>
    <property type="match status" value="1"/>
</dbReference>
<sequence length="491" mass="53811">MLAEVGGLGFIGLFLSVVVTGGPLGNFIGDISEEFLGDEELVGHQDRFPLQDLLPTLFHLSRISQLLETFEFLHTFFFEVGILFFVIAGLVVGAVLKEVSELSKISELALDADGDGEVTLDELADGLDVESMIIDLNGDGVIDEYEIAEALKVVASRQGSAVSSELSMTDTDRAGECLVIRERMIEQRGLPESFQIEDYFAEIFGQELKKKVELSPVTWIPLIPLIAIANSVDLTRDVVSAASSNAFDSCGFFYATPWVLYSAVMLQVISVTWSTYNFWKMATVKRMLLPTLVKGSLPDEAMLLPPMYEDNELKAKFDSSPSIFASIERFFSEGGADTHPPRNKHEELFGAVGSQFKQVFGDSIQFHTWMSVALITYSTTQILLRDASALYSGTTSGNVDSIVPEMAVWGLFTASNIFQLSLAPTTFLNYCFVIGVEEYTKNSLLEKLAFEAECVVPKPPVLSNVAQVVEGGEALAAVKEATEEKEVVETN</sequence>
<feature type="transmembrane region" description="Helical" evidence="2">
    <location>
        <begin position="252"/>
        <end position="279"/>
    </location>
</feature>
<dbReference type="InterPro" id="IPR018247">
    <property type="entry name" value="EF_Hand_1_Ca_BS"/>
</dbReference>
<dbReference type="OrthoDB" id="42572at2759"/>
<reference evidence="4 5" key="1">
    <citation type="journal article" date="2012" name="Genome Biol.">
        <title>Genome and low-iron response of an oceanic diatom adapted to chronic iron limitation.</title>
        <authorList>
            <person name="Lommer M."/>
            <person name="Specht M."/>
            <person name="Roy A.S."/>
            <person name="Kraemer L."/>
            <person name="Andreson R."/>
            <person name="Gutowska M.A."/>
            <person name="Wolf J."/>
            <person name="Bergner S.V."/>
            <person name="Schilhabel M.B."/>
            <person name="Klostermeier U.C."/>
            <person name="Beiko R.G."/>
            <person name="Rosenstiel P."/>
            <person name="Hippler M."/>
            <person name="Laroche J."/>
        </authorList>
    </citation>
    <scope>NUCLEOTIDE SEQUENCE [LARGE SCALE GENOMIC DNA]</scope>
    <source>
        <strain evidence="4 5">CCMP1005</strain>
    </source>
</reference>
<evidence type="ECO:0000313" key="5">
    <source>
        <dbReference type="Proteomes" id="UP000266841"/>
    </source>
</evidence>
<dbReference type="OMA" id="HTFFFEV"/>
<feature type="transmembrane region" description="Helical" evidence="2">
    <location>
        <begin position="76"/>
        <end position="96"/>
    </location>
</feature>
<evidence type="ECO:0000259" key="3">
    <source>
        <dbReference type="PROSITE" id="PS50222"/>
    </source>
</evidence>
<dbReference type="EMBL" id="AGNL01004225">
    <property type="protein sequence ID" value="EJK73776.1"/>
    <property type="molecule type" value="Genomic_DNA"/>
</dbReference>
<keyword evidence="2" id="KW-0472">Membrane</keyword>
<keyword evidence="2" id="KW-1133">Transmembrane helix</keyword>
<protein>
    <recommendedName>
        <fullName evidence="3">EF-hand domain-containing protein</fullName>
    </recommendedName>
</protein>
<dbReference type="PROSITE" id="PS50222">
    <property type="entry name" value="EF_HAND_2"/>
    <property type="match status" value="1"/>
</dbReference>
<feature type="transmembrane region" description="Helical" evidence="2">
    <location>
        <begin position="7"/>
        <end position="28"/>
    </location>
</feature>
<dbReference type="InterPro" id="IPR011992">
    <property type="entry name" value="EF-hand-dom_pair"/>
</dbReference>
<keyword evidence="2" id="KW-0812">Transmembrane</keyword>
<organism evidence="4 5">
    <name type="scientific">Thalassiosira oceanica</name>
    <name type="common">Marine diatom</name>
    <dbReference type="NCBI Taxonomy" id="159749"/>
    <lineage>
        <taxon>Eukaryota</taxon>
        <taxon>Sar</taxon>
        <taxon>Stramenopiles</taxon>
        <taxon>Ochrophyta</taxon>
        <taxon>Bacillariophyta</taxon>
        <taxon>Coscinodiscophyceae</taxon>
        <taxon>Thalassiosirophycidae</taxon>
        <taxon>Thalassiosirales</taxon>
        <taxon>Thalassiosiraceae</taxon>
        <taxon>Thalassiosira</taxon>
    </lineage>
</organism>
<keyword evidence="1" id="KW-0106">Calcium</keyword>
<dbReference type="SUPFAM" id="SSF47473">
    <property type="entry name" value="EF-hand"/>
    <property type="match status" value="1"/>
</dbReference>
<dbReference type="Proteomes" id="UP000266841">
    <property type="component" value="Unassembled WGS sequence"/>
</dbReference>
<accession>K0TIY1</accession>
<dbReference type="PROSITE" id="PS00018">
    <property type="entry name" value="EF_HAND_1"/>
    <property type="match status" value="2"/>
</dbReference>
<evidence type="ECO:0000256" key="2">
    <source>
        <dbReference type="SAM" id="Phobius"/>
    </source>
</evidence>
<dbReference type="eggNOG" id="ENOG502QXWA">
    <property type="taxonomic scope" value="Eukaryota"/>
</dbReference>
<name>K0TIY1_THAOC</name>
<dbReference type="GO" id="GO:0005509">
    <property type="term" value="F:calcium ion binding"/>
    <property type="evidence" value="ECO:0007669"/>
    <property type="project" value="InterPro"/>
</dbReference>
<evidence type="ECO:0000256" key="1">
    <source>
        <dbReference type="ARBA" id="ARBA00022837"/>
    </source>
</evidence>
<comment type="caution">
    <text evidence="4">The sequence shown here is derived from an EMBL/GenBank/DDBJ whole genome shotgun (WGS) entry which is preliminary data.</text>
</comment>
<evidence type="ECO:0000313" key="4">
    <source>
        <dbReference type="EMBL" id="EJK73776.1"/>
    </source>
</evidence>
<keyword evidence="5" id="KW-1185">Reference proteome</keyword>
<proteinExistence type="predicted"/>
<feature type="domain" description="EF-hand" evidence="3">
    <location>
        <begin position="134"/>
        <end position="157"/>
    </location>
</feature>
<dbReference type="InterPro" id="IPR002048">
    <property type="entry name" value="EF_hand_dom"/>
</dbReference>
<gene>
    <name evidence="4" type="ORF">THAOC_04585</name>
</gene>